<accession>A0A0G0VGQ0</accession>
<reference evidence="1 2" key="1">
    <citation type="journal article" date="2015" name="Nature">
        <title>rRNA introns, odd ribosomes, and small enigmatic genomes across a large radiation of phyla.</title>
        <authorList>
            <person name="Brown C.T."/>
            <person name="Hug L.A."/>
            <person name="Thomas B.C."/>
            <person name="Sharon I."/>
            <person name="Castelle C.J."/>
            <person name="Singh A."/>
            <person name="Wilkins M.J."/>
            <person name="Williams K.H."/>
            <person name="Banfield J.F."/>
        </authorList>
    </citation>
    <scope>NUCLEOTIDE SEQUENCE [LARGE SCALE GENOMIC DNA]</scope>
</reference>
<dbReference type="AlphaFoldDB" id="A0A0G0VGQ0"/>
<sequence length="57" mass="6806">MQCPYKKHCVPMQCFLWSRRRESNPRPSPYHGDALPSELQRHLCCEKNTEIQKTCKD</sequence>
<organism evidence="1 2">
    <name type="scientific">Candidatus Uhrbacteria bacterium GW2011_GWF2_41_16</name>
    <dbReference type="NCBI Taxonomy" id="1618997"/>
    <lineage>
        <taxon>Bacteria</taxon>
        <taxon>Candidatus Uhriibacteriota</taxon>
    </lineage>
</organism>
<dbReference type="EMBL" id="LCAU01000001">
    <property type="protein sequence ID" value="KKR98806.1"/>
    <property type="molecule type" value="Genomic_DNA"/>
</dbReference>
<name>A0A0G0VGQ0_9BACT</name>
<gene>
    <name evidence="1" type="ORF">UU48_C0001G0161</name>
</gene>
<dbReference type="Proteomes" id="UP000034746">
    <property type="component" value="Unassembled WGS sequence"/>
</dbReference>
<comment type="caution">
    <text evidence="1">The sequence shown here is derived from an EMBL/GenBank/DDBJ whole genome shotgun (WGS) entry which is preliminary data.</text>
</comment>
<protein>
    <submittedName>
        <fullName evidence="1">Uncharacterized protein</fullName>
    </submittedName>
</protein>
<dbReference type="AntiFam" id="ANF00011">
    <property type="entry name" value="tRNA translation"/>
</dbReference>
<evidence type="ECO:0000313" key="2">
    <source>
        <dbReference type="Proteomes" id="UP000034746"/>
    </source>
</evidence>
<proteinExistence type="predicted"/>
<evidence type="ECO:0000313" key="1">
    <source>
        <dbReference type="EMBL" id="KKR98806.1"/>
    </source>
</evidence>